<organism evidence="2 3">
    <name type="scientific">Cercopithifilaria johnstoni</name>
    <dbReference type="NCBI Taxonomy" id="2874296"/>
    <lineage>
        <taxon>Eukaryota</taxon>
        <taxon>Metazoa</taxon>
        <taxon>Ecdysozoa</taxon>
        <taxon>Nematoda</taxon>
        <taxon>Chromadorea</taxon>
        <taxon>Rhabditida</taxon>
        <taxon>Spirurina</taxon>
        <taxon>Spiruromorpha</taxon>
        <taxon>Filarioidea</taxon>
        <taxon>Onchocercidae</taxon>
        <taxon>Cercopithifilaria</taxon>
    </lineage>
</organism>
<dbReference type="OrthoDB" id="10504595at2759"/>
<dbReference type="EMBL" id="CAKAEH010001282">
    <property type="protein sequence ID" value="CAG9534019.1"/>
    <property type="molecule type" value="Genomic_DNA"/>
</dbReference>
<feature type="signal peptide" evidence="1">
    <location>
        <begin position="1"/>
        <end position="15"/>
    </location>
</feature>
<keyword evidence="3" id="KW-1185">Reference proteome</keyword>
<keyword evidence="1" id="KW-0732">Signal</keyword>
<feature type="chain" id="PRO_5035273986" evidence="1">
    <location>
        <begin position="16"/>
        <end position="75"/>
    </location>
</feature>
<evidence type="ECO:0000256" key="1">
    <source>
        <dbReference type="SAM" id="SignalP"/>
    </source>
</evidence>
<comment type="caution">
    <text evidence="2">The sequence shown here is derived from an EMBL/GenBank/DDBJ whole genome shotgun (WGS) entry which is preliminary data.</text>
</comment>
<proteinExistence type="predicted"/>
<protein>
    <submittedName>
        <fullName evidence="2">Uncharacterized protein</fullName>
    </submittedName>
</protein>
<dbReference type="Proteomes" id="UP000746747">
    <property type="component" value="Unassembled WGS sequence"/>
</dbReference>
<evidence type="ECO:0000313" key="3">
    <source>
        <dbReference type="Proteomes" id="UP000746747"/>
    </source>
</evidence>
<reference evidence="2" key="1">
    <citation type="submission" date="2021-09" db="EMBL/GenBank/DDBJ databases">
        <authorList>
            <consortium name="Pathogen Informatics"/>
        </authorList>
    </citation>
    <scope>NUCLEOTIDE SEQUENCE</scope>
</reference>
<gene>
    <name evidence="2" type="ORF">CJOHNSTONI_LOCUS4197</name>
</gene>
<dbReference type="AlphaFoldDB" id="A0A8J2MMT3"/>
<evidence type="ECO:0000313" key="2">
    <source>
        <dbReference type="EMBL" id="CAG9534019.1"/>
    </source>
</evidence>
<sequence length="75" mass="8647">MLLLTLLFSSAVVYARYDYGSSTSSQQKELEVKWNHFGKIRRFAIIAESCCIYDELIKAIHTYEPTLKGLLTWKG</sequence>
<name>A0A8J2MMT3_9BILA</name>
<accession>A0A8J2MMT3</accession>